<feature type="transmembrane region" description="Helical" evidence="1">
    <location>
        <begin position="297"/>
        <end position="318"/>
    </location>
</feature>
<keyword evidence="5" id="KW-1185">Reference proteome</keyword>
<dbReference type="PANTHER" id="PTHR39084">
    <property type="entry name" value="MEMBRANE PROTEIN-RELATED"/>
    <property type="match status" value="1"/>
</dbReference>
<dbReference type="Proteomes" id="UP001598130">
    <property type="component" value="Unassembled WGS sequence"/>
</dbReference>
<evidence type="ECO:0000259" key="3">
    <source>
        <dbReference type="Pfam" id="PF13194"/>
    </source>
</evidence>
<feature type="domain" description="MgtC/SapB/SrpB/YhiD N-terminal" evidence="2">
    <location>
        <begin position="8"/>
        <end position="126"/>
    </location>
</feature>
<evidence type="ECO:0000313" key="5">
    <source>
        <dbReference type="Proteomes" id="UP001598130"/>
    </source>
</evidence>
<dbReference type="Pfam" id="PF02308">
    <property type="entry name" value="MgtC"/>
    <property type="match status" value="1"/>
</dbReference>
<feature type="transmembrane region" description="Helical" evidence="1">
    <location>
        <begin position="195"/>
        <end position="216"/>
    </location>
</feature>
<feature type="transmembrane region" description="Helical" evidence="1">
    <location>
        <begin position="106"/>
        <end position="124"/>
    </location>
</feature>
<dbReference type="Pfam" id="PF13194">
    <property type="entry name" value="DUF4010"/>
    <property type="match status" value="1"/>
</dbReference>
<dbReference type="EMBL" id="JAOTJD010000008">
    <property type="protein sequence ID" value="MFD3263498.1"/>
    <property type="molecule type" value="Genomic_DNA"/>
</dbReference>
<feature type="transmembrane region" description="Helical" evidence="1">
    <location>
        <begin position="59"/>
        <end position="77"/>
    </location>
</feature>
<name>A0ABW6CKA0_9CAUL</name>
<dbReference type="InterPro" id="IPR049177">
    <property type="entry name" value="MgtC_SapB_SrpB_YhiD_N"/>
</dbReference>
<feature type="transmembrane region" description="Helical" evidence="1">
    <location>
        <begin position="84"/>
        <end position="100"/>
    </location>
</feature>
<feature type="transmembrane region" description="Helical" evidence="1">
    <location>
        <begin position="325"/>
        <end position="346"/>
    </location>
</feature>
<keyword evidence="1" id="KW-0472">Membrane</keyword>
<dbReference type="InterPro" id="IPR025105">
    <property type="entry name" value="DUF4010"/>
</dbReference>
<evidence type="ECO:0000259" key="2">
    <source>
        <dbReference type="Pfam" id="PF02308"/>
    </source>
</evidence>
<reference evidence="4 5" key="1">
    <citation type="submission" date="2022-09" db="EMBL/GenBank/DDBJ databases">
        <title>New species of Phenylobacterium.</title>
        <authorList>
            <person name="Mieszkin S."/>
        </authorList>
    </citation>
    <scope>NUCLEOTIDE SEQUENCE [LARGE SCALE GENOMIC DNA]</scope>
    <source>
        <strain evidence="4 5">HK31-G</strain>
    </source>
</reference>
<organism evidence="4 5">
    <name type="scientific">Phenylobacterium ferrooxidans</name>
    <dbReference type="NCBI Taxonomy" id="2982689"/>
    <lineage>
        <taxon>Bacteria</taxon>
        <taxon>Pseudomonadati</taxon>
        <taxon>Pseudomonadota</taxon>
        <taxon>Alphaproteobacteria</taxon>
        <taxon>Caulobacterales</taxon>
        <taxon>Caulobacteraceae</taxon>
        <taxon>Phenylobacterium</taxon>
    </lineage>
</organism>
<feature type="domain" description="DUF4010" evidence="3">
    <location>
        <begin position="175"/>
        <end position="382"/>
    </location>
</feature>
<feature type="transmembrane region" description="Helical" evidence="1">
    <location>
        <begin position="169"/>
        <end position="188"/>
    </location>
</feature>
<accession>A0ABW6CKA0</accession>
<feature type="transmembrane region" description="Helical" evidence="1">
    <location>
        <begin position="358"/>
        <end position="380"/>
    </location>
</feature>
<feature type="transmembrane region" description="Helical" evidence="1">
    <location>
        <begin position="256"/>
        <end position="277"/>
    </location>
</feature>
<keyword evidence="1" id="KW-0812">Transmembrane</keyword>
<gene>
    <name evidence="4" type="ORF">OCL97_05890</name>
</gene>
<feature type="transmembrane region" description="Helical" evidence="1">
    <location>
        <begin position="228"/>
        <end position="249"/>
    </location>
</feature>
<feature type="transmembrane region" description="Helical" evidence="1">
    <location>
        <begin position="6"/>
        <end position="23"/>
    </location>
</feature>
<feature type="transmembrane region" description="Helical" evidence="1">
    <location>
        <begin position="136"/>
        <end position="154"/>
    </location>
</feature>
<comment type="caution">
    <text evidence="4">The sequence shown here is derived from an EMBL/GenBank/DDBJ whole genome shotgun (WGS) entry which is preliminary data.</text>
</comment>
<proteinExistence type="predicted"/>
<evidence type="ECO:0000313" key="4">
    <source>
        <dbReference type="EMBL" id="MFD3263498.1"/>
    </source>
</evidence>
<dbReference type="RefSeq" id="WP_377368467.1">
    <property type="nucleotide sequence ID" value="NZ_JAOTJD010000008.1"/>
</dbReference>
<feature type="transmembrane region" description="Helical" evidence="1">
    <location>
        <begin position="35"/>
        <end position="53"/>
    </location>
</feature>
<sequence length="424" mass="42627">MSGAEWPLAVALAIGLLIGLERERRKGDGSARSAAGLRTFGLVGLLGGVAGLAGGTGLILLTGGFVAVGTLVAYGLGDRKDPGLTGEVALVLTYALGVLAQTRPALALGAGVVVAALLAFRVQLHRFARDRITDQELLDALTFAIAAAVILPLLPNRTVDPFGSLNPFMLWRLAVVAMALSFLGYVAQRLLGGRFGLLIAGLAAGFVSSTAAVAAMGARAKAQPDLTAASAAGAIASMIGSLAYLLAIIGAASPPLIVALAIPLGLASLLTLAYAVWLVRHTPKSANHETVGRAFSGAAVLLFVALVGVFSLVAELLVRWLGPAGALIGAAAMGVADAQAASVSMANLLAVGRMPESTAAIGVVLALTTNMAIKVPTAFVTGGRVYGRQVAIGVLLLLAGLWIGGVVEVLAGGGWLSVGGDRDL</sequence>
<feature type="transmembrane region" description="Helical" evidence="1">
    <location>
        <begin position="392"/>
        <end position="416"/>
    </location>
</feature>
<keyword evidence="1" id="KW-1133">Transmembrane helix</keyword>
<evidence type="ECO:0000256" key="1">
    <source>
        <dbReference type="SAM" id="Phobius"/>
    </source>
</evidence>
<dbReference type="PANTHER" id="PTHR39084:SF1">
    <property type="entry name" value="DUF4010 DOMAIN-CONTAINING PROTEIN"/>
    <property type="match status" value="1"/>
</dbReference>
<protein>
    <submittedName>
        <fullName evidence="4">DUF4010 domain-containing protein</fullName>
    </submittedName>
</protein>